<evidence type="ECO:0000256" key="6">
    <source>
        <dbReference type="HAMAP-Rule" id="MF_01518"/>
    </source>
</evidence>
<keyword evidence="10" id="KW-1185">Reference proteome</keyword>
<dbReference type="HAMAP" id="MF_01518">
    <property type="entry name" value="Adenine_deamin"/>
    <property type="match status" value="1"/>
</dbReference>
<organism evidence="9 10">
    <name type="scientific">Parolsenella catena</name>
    <dbReference type="NCBI Taxonomy" id="2003188"/>
    <lineage>
        <taxon>Bacteria</taxon>
        <taxon>Bacillati</taxon>
        <taxon>Actinomycetota</taxon>
        <taxon>Coriobacteriia</taxon>
        <taxon>Coriobacteriales</taxon>
        <taxon>Atopobiaceae</taxon>
        <taxon>Parolsenella</taxon>
    </lineage>
</organism>
<dbReference type="GO" id="GO:0000034">
    <property type="term" value="F:adenine deaminase activity"/>
    <property type="evidence" value="ECO:0007669"/>
    <property type="project" value="UniProtKB-UniRule"/>
</dbReference>
<feature type="domain" description="Amidohydrolase-related" evidence="7">
    <location>
        <begin position="277"/>
        <end position="372"/>
    </location>
</feature>
<dbReference type="InterPro" id="IPR032466">
    <property type="entry name" value="Metal_Hydrolase"/>
</dbReference>
<dbReference type="InterPro" id="IPR006679">
    <property type="entry name" value="Adenine_deam"/>
</dbReference>
<dbReference type="PANTHER" id="PTHR11113">
    <property type="entry name" value="N-ACETYLGLUCOSAMINE-6-PHOSPHATE DEACETYLASE"/>
    <property type="match status" value="1"/>
</dbReference>
<feature type="domain" description="Adenine deaminase C-terminal" evidence="8">
    <location>
        <begin position="429"/>
        <end position="595"/>
    </location>
</feature>
<dbReference type="KEGG" id="pcat:Pcatena_10930"/>
<dbReference type="InterPro" id="IPR006680">
    <property type="entry name" value="Amidohydro-rel"/>
</dbReference>
<evidence type="ECO:0000256" key="2">
    <source>
        <dbReference type="ARBA" id="ARBA00012782"/>
    </source>
</evidence>
<dbReference type="Pfam" id="PF13382">
    <property type="entry name" value="Adenine_deam_C"/>
    <property type="match status" value="1"/>
</dbReference>
<comment type="similarity">
    <text evidence="1 6">Belongs to the metallo-dependent hydrolases superfamily. Adenine deaminase family.</text>
</comment>
<evidence type="ECO:0000256" key="1">
    <source>
        <dbReference type="ARBA" id="ARBA00006773"/>
    </source>
</evidence>
<comment type="cofactor">
    <cofactor evidence="6">
        <name>Mn(2+)</name>
        <dbReference type="ChEBI" id="CHEBI:29035"/>
    </cofactor>
</comment>
<dbReference type="EMBL" id="AP019367">
    <property type="protein sequence ID" value="BBH50506.1"/>
    <property type="molecule type" value="Genomic_DNA"/>
</dbReference>
<dbReference type="OrthoDB" id="9766983at2"/>
<dbReference type="Pfam" id="PF01979">
    <property type="entry name" value="Amidohydro_1"/>
    <property type="match status" value="2"/>
</dbReference>
<evidence type="ECO:0000256" key="3">
    <source>
        <dbReference type="ARBA" id="ARBA00022801"/>
    </source>
</evidence>
<evidence type="ECO:0000256" key="4">
    <source>
        <dbReference type="ARBA" id="ARBA00023211"/>
    </source>
</evidence>
<feature type="domain" description="Amidohydrolase-related" evidence="7">
    <location>
        <begin position="84"/>
        <end position="252"/>
    </location>
</feature>
<dbReference type="InterPro" id="IPR011059">
    <property type="entry name" value="Metal-dep_hydrolase_composite"/>
</dbReference>
<dbReference type="AlphaFoldDB" id="A0A3G9K278"/>
<dbReference type="SUPFAM" id="SSF51338">
    <property type="entry name" value="Composite domain of metallo-dependent hydrolases"/>
    <property type="match status" value="1"/>
</dbReference>
<evidence type="ECO:0000313" key="10">
    <source>
        <dbReference type="Proteomes" id="UP000273154"/>
    </source>
</evidence>
<accession>A0A3G9K278</accession>
<dbReference type="SUPFAM" id="SSF51556">
    <property type="entry name" value="Metallo-dependent hydrolases"/>
    <property type="match status" value="1"/>
</dbReference>
<reference evidence="10" key="1">
    <citation type="submission" date="2018-11" db="EMBL/GenBank/DDBJ databases">
        <title>Comparative genomics of Parolsenella catena and Libanicoccus massiliensis: Reclassification of Libanicoccus massiliensis as Parolsenella massiliensis comb. nov.</title>
        <authorList>
            <person name="Sakamoto M."/>
            <person name="Ikeyama N."/>
            <person name="Murakami T."/>
            <person name="Mori H."/>
            <person name="Yuki M."/>
            <person name="Ohkuma M."/>
        </authorList>
    </citation>
    <scope>NUCLEOTIDE SEQUENCE [LARGE SCALE GENOMIC DNA]</scope>
    <source>
        <strain evidence="10">JCM 31932</strain>
    </source>
</reference>
<proteinExistence type="inferred from homology"/>
<protein>
    <recommendedName>
        <fullName evidence="2 6">Adenine deaminase</fullName>
        <shortName evidence="6">Adenase</shortName>
        <shortName evidence="6">Adenine aminase</shortName>
        <ecNumber evidence="2 6">3.5.4.2</ecNumber>
    </recommendedName>
</protein>
<dbReference type="Gene3D" id="2.30.40.10">
    <property type="entry name" value="Urease, subunit C, domain 1"/>
    <property type="match status" value="1"/>
</dbReference>
<dbReference type="InterPro" id="IPR026912">
    <property type="entry name" value="Adenine_deam_C"/>
</dbReference>
<keyword evidence="3 6" id="KW-0378">Hydrolase</keyword>
<comment type="catalytic activity">
    <reaction evidence="5 6">
        <text>adenine + H2O + H(+) = hypoxanthine + NH4(+)</text>
        <dbReference type="Rhea" id="RHEA:23688"/>
        <dbReference type="ChEBI" id="CHEBI:15377"/>
        <dbReference type="ChEBI" id="CHEBI:15378"/>
        <dbReference type="ChEBI" id="CHEBI:16708"/>
        <dbReference type="ChEBI" id="CHEBI:17368"/>
        <dbReference type="ChEBI" id="CHEBI:28938"/>
        <dbReference type="EC" id="3.5.4.2"/>
    </reaction>
</comment>
<sequence>MLNTFCKSPLWECHATLVRVAQGLEPADTVIRHASLVSVTTHEVLPDADIAISCGRIAYLGLDGHTAEHCIGPQTRVIDAAGKYVAPGYIDSHIHIESAMIGPSEYARVVVPRGTTAIYADPHECANVVGLEGVRVMFDDARRAPLKAMLTTPSCVPAVTGFDDAGASVDAAQVAATMEWPDVVGLGEMMNFPGILAGEQNALDEVAETLKAGKCVTGHYSVSETDRGLAAYIASGVRACHESITPQDVIAKLRMGMYVQARYGSAWLSLPGYLPQVLASGVDTRLICLCTDDNHPNTLVSEGGMDRALRACVAAGADAVTALQFATINAAQMLGVDADMGSVTPGKCADLVILPDLASFVPEQVLIDGDLVAQDGQALFENPLFTWPDFMTHTMNVGRSFTPADFEIRVDRPDGFARVRAIGGVGGSTITRDSVVEVPVRNGKLEANPEADALKMAVFDRHHGKEGTHSFGFCTGFGVHGALAQTVSHDSHNLLVVGDNDEDMALAARTLVECGGGEVAVADGQVLALVRLPVCGLMSDAHVEQVADEVAGIEQAWADMGCKMPSPFMTMGILSLPCVPELRLTNRGYVNCVTFEFEDLLIEG</sequence>
<evidence type="ECO:0000256" key="5">
    <source>
        <dbReference type="ARBA" id="ARBA00047720"/>
    </source>
</evidence>
<dbReference type="Proteomes" id="UP000273154">
    <property type="component" value="Chromosome"/>
</dbReference>
<dbReference type="Gene3D" id="3.20.20.140">
    <property type="entry name" value="Metal-dependent hydrolases"/>
    <property type="match status" value="1"/>
</dbReference>
<evidence type="ECO:0000259" key="8">
    <source>
        <dbReference type="Pfam" id="PF13382"/>
    </source>
</evidence>
<evidence type="ECO:0000259" key="7">
    <source>
        <dbReference type="Pfam" id="PF01979"/>
    </source>
</evidence>
<name>A0A3G9K278_9ACTN</name>
<dbReference type="EC" id="3.5.4.2" evidence="2 6"/>
<dbReference type="PANTHER" id="PTHR11113:SF2">
    <property type="entry name" value="ADENINE DEAMINASE"/>
    <property type="match status" value="1"/>
</dbReference>
<dbReference type="GO" id="GO:0006146">
    <property type="term" value="P:adenine catabolic process"/>
    <property type="evidence" value="ECO:0007669"/>
    <property type="project" value="InterPro"/>
</dbReference>
<gene>
    <name evidence="9" type="primary">adeC</name>
    <name evidence="6" type="synonym">ade</name>
    <name evidence="9" type="ORF">Pcatena_10930</name>
</gene>
<keyword evidence="4 6" id="KW-0464">Manganese</keyword>
<evidence type="ECO:0000313" key="9">
    <source>
        <dbReference type="EMBL" id="BBH50506.1"/>
    </source>
</evidence>